<feature type="compositionally biased region" description="Basic residues" evidence="7">
    <location>
        <begin position="236"/>
        <end position="245"/>
    </location>
</feature>
<feature type="coiled-coil region" evidence="6">
    <location>
        <begin position="139"/>
        <end position="173"/>
    </location>
</feature>
<evidence type="ECO:0000256" key="1">
    <source>
        <dbReference type="ARBA" id="ARBA00004127"/>
    </source>
</evidence>
<feature type="compositionally biased region" description="Low complexity" evidence="7">
    <location>
        <begin position="219"/>
        <end position="235"/>
    </location>
</feature>
<keyword evidence="4 8" id="KW-1133">Transmembrane helix</keyword>
<dbReference type="InterPro" id="IPR008217">
    <property type="entry name" value="Ccc1_fam"/>
</dbReference>
<comment type="subcellular location">
    <subcellularLocation>
        <location evidence="1">Endomembrane system</location>
        <topology evidence="1">Multi-pass membrane protein</topology>
    </subcellularLocation>
</comment>
<evidence type="ECO:0000256" key="6">
    <source>
        <dbReference type="SAM" id="Coils"/>
    </source>
</evidence>
<name>A0A9N8E5U1_9STRA</name>
<proteinExistence type="inferred from homology"/>
<dbReference type="GO" id="GO:0030026">
    <property type="term" value="P:intracellular manganese ion homeostasis"/>
    <property type="evidence" value="ECO:0007669"/>
    <property type="project" value="InterPro"/>
</dbReference>
<feature type="transmembrane region" description="Helical" evidence="8">
    <location>
        <begin position="337"/>
        <end position="359"/>
    </location>
</feature>
<keyword evidence="3 8" id="KW-0812">Transmembrane</keyword>
<comment type="caution">
    <text evidence="9">The sequence shown here is derived from an EMBL/GenBank/DDBJ whole genome shotgun (WGS) entry which is preliminary data.</text>
</comment>
<dbReference type="AlphaFoldDB" id="A0A9N8E5U1"/>
<feature type="compositionally biased region" description="Low complexity" evidence="7">
    <location>
        <begin position="50"/>
        <end position="66"/>
    </location>
</feature>
<feature type="transmembrane region" description="Helical" evidence="8">
    <location>
        <begin position="529"/>
        <end position="550"/>
    </location>
</feature>
<evidence type="ECO:0000256" key="8">
    <source>
        <dbReference type="SAM" id="Phobius"/>
    </source>
</evidence>
<sequence length="558" mass="60175">MHGAEKAVDSKPPSSKDLANKDPAPDPLQRSQKAALVDDSRDDDQPVNASTSSLSSDVSTSSSHSESSSHEDEDDDEVDLEKQALKRSTPQVRSLSNLSNLTTTSYRYPLEKLGVRLDTIYSATEDASTDNASTSTTKLQRLLEDYIDMETKFRQEQRKHQETMREKEKLQMQLTGTIEVELSDDTKPASSTSTILSSRSVVSNILCHTLASDMDEKSAASSSSSIESKASNKSSNSKKNKSNHKSRSDKQSGVDSASGVEEATTPDVEHPNTKKKTSEDDNKTENESDGSDSHSECLMVQTFGSHDISLLLAEEADPDDPAMAEHLGDSRQYWRDIILGVNDGLVSTFLLVAGVAGGGLSTLDILLTAIAGAVAGAVSMCAGEYVATKSQNEVIDGEIKMEEKHIQKYPREELREVAPLLELIGITDMDRSLQKQLVKHYAKDRDALLQLMVVLELGFLEDEQRSPVKAGFVSFFLFIAGAIPSVLPFTIDGIDPTSGLIVAAVATSTALLIVGAVKTWASKGNCFSAALENLIVAGFGGAIAYCTGLLTERVLRSS</sequence>
<gene>
    <name evidence="9" type="ORF">SEMRO_528_G160830.1</name>
</gene>
<keyword evidence="10" id="KW-1185">Reference proteome</keyword>
<feature type="transmembrane region" description="Helical" evidence="8">
    <location>
        <begin position="365"/>
        <end position="387"/>
    </location>
</feature>
<keyword evidence="5 8" id="KW-0472">Membrane</keyword>
<feature type="region of interest" description="Disordered" evidence="7">
    <location>
        <begin position="214"/>
        <end position="294"/>
    </location>
</feature>
<reference evidence="9" key="1">
    <citation type="submission" date="2020-06" db="EMBL/GenBank/DDBJ databases">
        <authorList>
            <consortium name="Plant Systems Biology data submission"/>
        </authorList>
    </citation>
    <scope>NUCLEOTIDE SEQUENCE</scope>
    <source>
        <strain evidence="9">D6</strain>
    </source>
</reference>
<dbReference type="OrthoDB" id="45781at2759"/>
<dbReference type="PANTHER" id="PTHR31851">
    <property type="entry name" value="FE(2+)/MN(2+) TRANSPORTER PCL1"/>
    <property type="match status" value="1"/>
</dbReference>
<dbReference type="EMBL" id="CAICTM010000527">
    <property type="protein sequence ID" value="CAB9512299.1"/>
    <property type="molecule type" value="Genomic_DNA"/>
</dbReference>
<evidence type="ECO:0000313" key="9">
    <source>
        <dbReference type="EMBL" id="CAB9512299.1"/>
    </source>
</evidence>
<feature type="transmembrane region" description="Helical" evidence="8">
    <location>
        <begin position="497"/>
        <end position="517"/>
    </location>
</feature>
<evidence type="ECO:0000256" key="4">
    <source>
        <dbReference type="ARBA" id="ARBA00022989"/>
    </source>
</evidence>
<feature type="transmembrane region" description="Helical" evidence="8">
    <location>
        <begin position="470"/>
        <end position="491"/>
    </location>
</feature>
<feature type="compositionally biased region" description="Basic and acidic residues" evidence="7">
    <location>
        <begin position="267"/>
        <end position="294"/>
    </location>
</feature>
<evidence type="ECO:0000256" key="3">
    <source>
        <dbReference type="ARBA" id="ARBA00022692"/>
    </source>
</evidence>
<evidence type="ECO:0000256" key="2">
    <source>
        <dbReference type="ARBA" id="ARBA00007049"/>
    </source>
</evidence>
<accession>A0A9N8E5U1</accession>
<feature type="region of interest" description="Disordered" evidence="7">
    <location>
        <begin position="1"/>
        <end position="96"/>
    </location>
</feature>
<protein>
    <submittedName>
        <fullName evidence="9">Vacuolar iron transporter 1</fullName>
    </submittedName>
</protein>
<organism evidence="9 10">
    <name type="scientific">Seminavis robusta</name>
    <dbReference type="NCBI Taxonomy" id="568900"/>
    <lineage>
        <taxon>Eukaryota</taxon>
        <taxon>Sar</taxon>
        <taxon>Stramenopiles</taxon>
        <taxon>Ochrophyta</taxon>
        <taxon>Bacillariophyta</taxon>
        <taxon>Bacillariophyceae</taxon>
        <taxon>Bacillariophycidae</taxon>
        <taxon>Naviculales</taxon>
        <taxon>Naviculaceae</taxon>
        <taxon>Seminavis</taxon>
    </lineage>
</organism>
<dbReference type="Proteomes" id="UP001153069">
    <property type="component" value="Unassembled WGS sequence"/>
</dbReference>
<keyword evidence="6" id="KW-0175">Coiled coil</keyword>
<evidence type="ECO:0000256" key="7">
    <source>
        <dbReference type="SAM" id="MobiDB-lite"/>
    </source>
</evidence>
<evidence type="ECO:0000256" key="5">
    <source>
        <dbReference type="ARBA" id="ARBA00023136"/>
    </source>
</evidence>
<comment type="similarity">
    <text evidence="2">Belongs to the CCC1 family.</text>
</comment>
<dbReference type="Pfam" id="PF01988">
    <property type="entry name" value="VIT1"/>
    <property type="match status" value="1"/>
</dbReference>
<evidence type="ECO:0000313" key="10">
    <source>
        <dbReference type="Proteomes" id="UP001153069"/>
    </source>
</evidence>
<dbReference type="GO" id="GO:0012505">
    <property type="term" value="C:endomembrane system"/>
    <property type="evidence" value="ECO:0007669"/>
    <property type="project" value="UniProtKB-SubCell"/>
</dbReference>
<dbReference type="GO" id="GO:0005384">
    <property type="term" value="F:manganese ion transmembrane transporter activity"/>
    <property type="evidence" value="ECO:0007669"/>
    <property type="project" value="InterPro"/>
</dbReference>